<gene>
    <name evidence="7" type="ORF">Q8A49_00180</name>
</gene>
<dbReference type="InterPro" id="IPR013563">
    <property type="entry name" value="Oligopep_ABC_C"/>
</dbReference>
<dbReference type="InterPro" id="IPR017871">
    <property type="entry name" value="ABC_transporter-like_CS"/>
</dbReference>
<dbReference type="InterPro" id="IPR050319">
    <property type="entry name" value="ABC_transp_ATP-bind"/>
</dbReference>
<dbReference type="Pfam" id="PF08352">
    <property type="entry name" value="oligo_HPY"/>
    <property type="match status" value="2"/>
</dbReference>
<evidence type="ECO:0000259" key="6">
    <source>
        <dbReference type="PROSITE" id="PS50893"/>
    </source>
</evidence>
<evidence type="ECO:0000256" key="4">
    <source>
        <dbReference type="ARBA" id="ARBA00022840"/>
    </source>
</evidence>
<reference evidence="7 8" key="1">
    <citation type="submission" date="2023-07" db="EMBL/GenBank/DDBJ databases">
        <authorList>
            <person name="Girao M."/>
            <person name="Carvalho M.F."/>
        </authorList>
    </citation>
    <scope>NUCLEOTIDE SEQUENCE [LARGE SCALE GENOMIC DNA]</scope>
    <source>
        <strain evidence="7 8">66/93</strain>
    </source>
</reference>
<accession>A0ABU7KJS0</accession>
<evidence type="ECO:0000313" key="8">
    <source>
        <dbReference type="Proteomes" id="UP001348641"/>
    </source>
</evidence>
<keyword evidence="2" id="KW-0813">Transport</keyword>
<feature type="region of interest" description="Disordered" evidence="5">
    <location>
        <begin position="557"/>
        <end position="613"/>
    </location>
</feature>
<dbReference type="NCBIfam" id="NF007739">
    <property type="entry name" value="PRK10419.1"/>
    <property type="match status" value="2"/>
</dbReference>
<proteinExistence type="inferred from homology"/>
<evidence type="ECO:0000313" key="7">
    <source>
        <dbReference type="EMBL" id="MEE2048912.1"/>
    </source>
</evidence>
<keyword evidence="4 7" id="KW-0067">ATP-binding</keyword>
<dbReference type="PROSITE" id="PS00211">
    <property type="entry name" value="ABC_TRANSPORTER_1"/>
    <property type="match status" value="2"/>
</dbReference>
<sequence length="613" mass="64738">MSGTESGPLVRVEGLSVAYRSGGADVTVAREVSFEAAAGETVAVVGESGSGKSTVAGALLGHLRHGSRVTGGRVLVDGKDVLSLDRRGLRELRTRDIAMVGQNAGHALTPSMRVGAQIGESLLSQGLTRAQRRERVRSLVEKVGLPDPGGIVRRYPHQLSGGQQQRVAIAMALAARPKVLVLDEPTTALDVVTQARILDLVAGLGEEFGLTSILVSHDLGVVARMAGRVVVMREGEVVEAAGAAELFDAPRHPYTRRLLASVPRIGDRGLAEVAEDGTRTVRERVPVPDDAPEVVSLRDVTIDYGAHRAVDGVSLGLRRGEVLALVGESGSGKSTLAWSLAGLRAPSSGTMRLLGADTGGGDRPGDGNQDGDGDLAVRARLRPPGVRRRVQLVFQNADTSLNPRRIVREAVRRPLRFFGLAERSRADDRARELIADVALDPALSDRLPGQLSGGQRQRVGIARALAGDPRVVVADEVTTALDVSVQAAVLALLDDLRTERDLAFVFISHDLAVVRGIADRVAVMRDGLVVEEGPVEAVFSGPNHPYTRRLLDAVLEPRPVGAGGGTTAQASEPAGETAAPPRDLAEVPDPEWIDLGGGHRIRRWDADGTGPRS</sequence>
<feature type="region of interest" description="Disordered" evidence="5">
    <location>
        <begin position="356"/>
        <end position="375"/>
    </location>
</feature>
<comment type="caution">
    <text evidence="7">The sequence shown here is derived from an EMBL/GenBank/DDBJ whole genome shotgun (WGS) entry which is preliminary data.</text>
</comment>
<dbReference type="GO" id="GO:0005524">
    <property type="term" value="F:ATP binding"/>
    <property type="evidence" value="ECO:0007669"/>
    <property type="project" value="UniProtKB-KW"/>
</dbReference>
<dbReference type="CDD" id="cd03257">
    <property type="entry name" value="ABC_NikE_OppD_transporters"/>
    <property type="match status" value="2"/>
</dbReference>
<protein>
    <submittedName>
        <fullName evidence="7">ABC transporter ATP-binding protein</fullName>
    </submittedName>
</protein>
<name>A0ABU7KJS0_9ACTN</name>
<dbReference type="SUPFAM" id="SSF52540">
    <property type="entry name" value="P-loop containing nucleoside triphosphate hydrolases"/>
    <property type="match status" value="2"/>
</dbReference>
<dbReference type="Gene3D" id="3.40.50.300">
    <property type="entry name" value="P-loop containing nucleotide triphosphate hydrolases"/>
    <property type="match status" value="2"/>
</dbReference>
<feature type="domain" description="ABC transporter" evidence="6">
    <location>
        <begin position="10"/>
        <end position="259"/>
    </location>
</feature>
<dbReference type="InterPro" id="IPR003593">
    <property type="entry name" value="AAA+_ATPase"/>
</dbReference>
<dbReference type="Proteomes" id="UP001348641">
    <property type="component" value="Unassembled WGS sequence"/>
</dbReference>
<comment type="similarity">
    <text evidence="1">Belongs to the ABC transporter superfamily.</text>
</comment>
<keyword evidence="3" id="KW-0547">Nucleotide-binding</keyword>
<dbReference type="SMART" id="SM00382">
    <property type="entry name" value="AAA"/>
    <property type="match status" value="2"/>
</dbReference>
<evidence type="ECO:0000256" key="3">
    <source>
        <dbReference type="ARBA" id="ARBA00022741"/>
    </source>
</evidence>
<feature type="domain" description="ABC transporter" evidence="6">
    <location>
        <begin position="295"/>
        <end position="551"/>
    </location>
</feature>
<dbReference type="EMBL" id="JAUUCC010000001">
    <property type="protein sequence ID" value="MEE2048912.1"/>
    <property type="molecule type" value="Genomic_DNA"/>
</dbReference>
<dbReference type="InterPro" id="IPR003439">
    <property type="entry name" value="ABC_transporter-like_ATP-bd"/>
</dbReference>
<evidence type="ECO:0000256" key="1">
    <source>
        <dbReference type="ARBA" id="ARBA00005417"/>
    </source>
</evidence>
<dbReference type="InterPro" id="IPR027417">
    <property type="entry name" value="P-loop_NTPase"/>
</dbReference>
<dbReference type="PROSITE" id="PS50893">
    <property type="entry name" value="ABC_TRANSPORTER_2"/>
    <property type="match status" value="2"/>
</dbReference>
<dbReference type="PANTHER" id="PTHR43776:SF7">
    <property type="entry name" value="D,D-DIPEPTIDE TRANSPORT ATP-BINDING PROTEIN DDPF-RELATED"/>
    <property type="match status" value="1"/>
</dbReference>
<dbReference type="RefSeq" id="WP_330156224.1">
    <property type="nucleotide sequence ID" value="NZ_BAAAJA010000006.1"/>
</dbReference>
<dbReference type="NCBIfam" id="NF008453">
    <property type="entry name" value="PRK11308.1"/>
    <property type="match status" value="2"/>
</dbReference>
<organism evidence="7 8">
    <name type="scientific">Nocardiopsis tropica</name>
    <dbReference type="NCBI Taxonomy" id="109330"/>
    <lineage>
        <taxon>Bacteria</taxon>
        <taxon>Bacillati</taxon>
        <taxon>Actinomycetota</taxon>
        <taxon>Actinomycetes</taxon>
        <taxon>Streptosporangiales</taxon>
        <taxon>Nocardiopsidaceae</taxon>
        <taxon>Nocardiopsis</taxon>
    </lineage>
</organism>
<evidence type="ECO:0000256" key="5">
    <source>
        <dbReference type="SAM" id="MobiDB-lite"/>
    </source>
</evidence>
<dbReference type="PANTHER" id="PTHR43776">
    <property type="entry name" value="TRANSPORT ATP-BINDING PROTEIN"/>
    <property type="match status" value="1"/>
</dbReference>
<evidence type="ECO:0000256" key="2">
    <source>
        <dbReference type="ARBA" id="ARBA00022448"/>
    </source>
</evidence>
<dbReference type="Pfam" id="PF00005">
    <property type="entry name" value="ABC_tran"/>
    <property type="match status" value="2"/>
</dbReference>